<keyword evidence="2" id="KW-0805">Transcription regulation</keyword>
<dbReference type="InterPro" id="IPR005119">
    <property type="entry name" value="LysR_subst-bd"/>
</dbReference>
<accession>A0ABN2HFM6</accession>
<reference evidence="6 7" key="1">
    <citation type="journal article" date="2019" name="Int. J. Syst. Evol. Microbiol.">
        <title>The Global Catalogue of Microorganisms (GCM) 10K type strain sequencing project: providing services to taxonomists for standard genome sequencing and annotation.</title>
        <authorList>
            <consortium name="The Broad Institute Genomics Platform"/>
            <consortium name="The Broad Institute Genome Sequencing Center for Infectious Disease"/>
            <person name="Wu L."/>
            <person name="Ma J."/>
        </authorList>
    </citation>
    <scope>NUCLEOTIDE SEQUENCE [LARGE SCALE GENOMIC DNA]</scope>
    <source>
        <strain evidence="6 7">JCM 14307</strain>
    </source>
</reference>
<dbReference type="Pfam" id="PF00126">
    <property type="entry name" value="HTH_1"/>
    <property type="match status" value="1"/>
</dbReference>
<dbReference type="InterPro" id="IPR000847">
    <property type="entry name" value="LysR_HTH_N"/>
</dbReference>
<proteinExistence type="inferred from homology"/>
<dbReference type="PROSITE" id="PS50931">
    <property type="entry name" value="HTH_LYSR"/>
    <property type="match status" value="1"/>
</dbReference>
<keyword evidence="7" id="KW-1185">Reference proteome</keyword>
<sequence>MELDLAQVRAFVVAAEELHFGHAAERLAVSQQAVSKRVAKLEESLAARLFDRGTHKVELTSAGARFLPHAIEALAAADAAIASVVPTTRTLRLDVLDERLAPLQLVQHAVRRFDDFPIEVSMRHGLPAALPALRNREVDAAFGRVHALTPGQLAELDHQLVLLEPLALLVSREHPLADAETVTLASLREVRLWAPLGGAVAEWADYLAQFADAWQLKLDTTGPALSLDYLVDEVAARPDVATPIGARMQLPPTSHTAVVYLTDPTPVYPWSLVWRDEHPLLPTLLESITRGFTWPSDVWLPEADRATSGRGSAGG</sequence>
<dbReference type="RefSeq" id="WP_344152404.1">
    <property type="nucleotide sequence ID" value="NZ_BAAANF010000012.1"/>
</dbReference>
<evidence type="ECO:0000256" key="4">
    <source>
        <dbReference type="ARBA" id="ARBA00023163"/>
    </source>
</evidence>
<dbReference type="PANTHER" id="PTHR30346">
    <property type="entry name" value="TRANSCRIPTIONAL DUAL REGULATOR HCAR-RELATED"/>
    <property type="match status" value="1"/>
</dbReference>
<evidence type="ECO:0000256" key="1">
    <source>
        <dbReference type="ARBA" id="ARBA00009437"/>
    </source>
</evidence>
<evidence type="ECO:0000313" key="7">
    <source>
        <dbReference type="Proteomes" id="UP001500280"/>
    </source>
</evidence>
<dbReference type="Proteomes" id="UP001500280">
    <property type="component" value="Unassembled WGS sequence"/>
</dbReference>
<dbReference type="InterPro" id="IPR036388">
    <property type="entry name" value="WH-like_DNA-bd_sf"/>
</dbReference>
<evidence type="ECO:0000313" key="6">
    <source>
        <dbReference type="EMBL" id="GAA1687200.1"/>
    </source>
</evidence>
<gene>
    <name evidence="6" type="ORF">GCM10009745_34910</name>
</gene>
<dbReference type="EMBL" id="BAAANF010000012">
    <property type="protein sequence ID" value="GAA1687200.1"/>
    <property type="molecule type" value="Genomic_DNA"/>
</dbReference>
<dbReference type="PRINTS" id="PR00039">
    <property type="entry name" value="HTHLYSR"/>
</dbReference>
<comment type="caution">
    <text evidence="6">The sequence shown here is derived from an EMBL/GenBank/DDBJ whole genome shotgun (WGS) entry which is preliminary data.</text>
</comment>
<comment type="similarity">
    <text evidence="1">Belongs to the LysR transcriptional regulatory family.</text>
</comment>
<dbReference type="Gene3D" id="1.10.10.10">
    <property type="entry name" value="Winged helix-like DNA-binding domain superfamily/Winged helix DNA-binding domain"/>
    <property type="match status" value="1"/>
</dbReference>
<keyword evidence="4" id="KW-0804">Transcription</keyword>
<dbReference type="PANTHER" id="PTHR30346:SF0">
    <property type="entry name" value="HCA OPERON TRANSCRIPTIONAL ACTIVATOR HCAR"/>
    <property type="match status" value="1"/>
</dbReference>
<evidence type="ECO:0000256" key="2">
    <source>
        <dbReference type="ARBA" id="ARBA00023015"/>
    </source>
</evidence>
<dbReference type="Pfam" id="PF03466">
    <property type="entry name" value="LysR_substrate"/>
    <property type="match status" value="1"/>
</dbReference>
<keyword evidence="3" id="KW-0238">DNA-binding</keyword>
<organism evidence="6 7">
    <name type="scientific">Kribbella yunnanensis</name>
    <dbReference type="NCBI Taxonomy" id="190194"/>
    <lineage>
        <taxon>Bacteria</taxon>
        <taxon>Bacillati</taxon>
        <taxon>Actinomycetota</taxon>
        <taxon>Actinomycetes</taxon>
        <taxon>Propionibacteriales</taxon>
        <taxon>Kribbellaceae</taxon>
        <taxon>Kribbella</taxon>
    </lineage>
</organism>
<evidence type="ECO:0000259" key="5">
    <source>
        <dbReference type="PROSITE" id="PS50931"/>
    </source>
</evidence>
<dbReference type="InterPro" id="IPR036390">
    <property type="entry name" value="WH_DNA-bd_sf"/>
</dbReference>
<feature type="domain" description="HTH lysR-type" evidence="5">
    <location>
        <begin position="3"/>
        <end position="60"/>
    </location>
</feature>
<dbReference type="SUPFAM" id="SSF46785">
    <property type="entry name" value="Winged helix' DNA-binding domain"/>
    <property type="match status" value="1"/>
</dbReference>
<evidence type="ECO:0000256" key="3">
    <source>
        <dbReference type="ARBA" id="ARBA00023125"/>
    </source>
</evidence>
<dbReference type="Gene3D" id="3.40.190.10">
    <property type="entry name" value="Periplasmic binding protein-like II"/>
    <property type="match status" value="2"/>
</dbReference>
<name>A0ABN2HFM6_9ACTN</name>
<protein>
    <submittedName>
        <fullName evidence="6">LysR family transcriptional regulator</fullName>
    </submittedName>
</protein>
<dbReference type="SUPFAM" id="SSF53850">
    <property type="entry name" value="Periplasmic binding protein-like II"/>
    <property type="match status" value="1"/>
</dbReference>